<name>A0ABQ0CC28_9PROT</name>
<comment type="function">
    <text evidence="4">Regulates the transcription of the pyrimidine nucleotide (pyr) operon in response to exogenous pyrimidines.</text>
</comment>
<evidence type="ECO:0000256" key="2">
    <source>
        <dbReference type="ARBA" id="ARBA00023015"/>
    </source>
</evidence>
<dbReference type="GO" id="GO:0004845">
    <property type="term" value="F:uracil phosphoribosyltransferase activity"/>
    <property type="evidence" value="ECO:0007669"/>
    <property type="project" value="UniProtKB-EC"/>
</dbReference>
<comment type="catalytic activity">
    <reaction evidence="4">
        <text>UMP + diphosphate = 5-phospho-alpha-D-ribose 1-diphosphate + uracil</text>
        <dbReference type="Rhea" id="RHEA:13017"/>
        <dbReference type="ChEBI" id="CHEBI:17568"/>
        <dbReference type="ChEBI" id="CHEBI:33019"/>
        <dbReference type="ChEBI" id="CHEBI:57865"/>
        <dbReference type="ChEBI" id="CHEBI:58017"/>
        <dbReference type="EC" id="2.4.2.9"/>
    </reaction>
</comment>
<evidence type="ECO:0000256" key="1">
    <source>
        <dbReference type="ARBA" id="ARBA00005565"/>
    </source>
</evidence>
<dbReference type="PANTHER" id="PTHR11608">
    <property type="entry name" value="BIFUNCTIONAL PROTEIN PYRR"/>
    <property type="match status" value="1"/>
</dbReference>
<keyword evidence="4 6" id="KW-0328">Glycosyltransferase</keyword>
<dbReference type="InterPro" id="IPR000836">
    <property type="entry name" value="PRTase_dom"/>
</dbReference>
<keyword evidence="2 4" id="KW-0805">Transcription regulation</keyword>
<evidence type="ECO:0000313" key="6">
    <source>
        <dbReference type="EMBL" id="GAB0058456.1"/>
    </source>
</evidence>
<dbReference type="CDD" id="cd06223">
    <property type="entry name" value="PRTases_typeI"/>
    <property type="match status" value="1"/>
</dbReference>
<evidence type="ECO:0000313" key="7">
    <source>
        <dbReference type="Proteomes" id="UP001628193"/>
    </source>
</evidence>
<keyword evidence="3 4" id="KW-0804">Transcription</keyword>
<dbReference type="NCBIfam" id="NF003545">
    <property type="entry name" value="PRK05205.1-1"/>
    <property type="match status" value="1"/>
</dbReference>
<accession>A0ABQ0CC28</accession>
<dbReference type="HAMAP" id="MF_01219">
    <property type="entry name" value="PyrR"/>
    <property type="match status" value="1"/>
</dbReference>
<comment type="caution">
    <text evidence="6">The sequence shown here is derived from an EMBL/GenBank/DDBJ whole genome shotgun (WGS) entry which is preliminary data.</text>
</comment>
<reference evidence="6 7" key="1">
    <citation type="submission" date="2024-09" db="EMBL/GenBank/DDBJ databases">
        <title>Draft genome sequence of Candidatus Magnetaquicoccaceae bacterium FCR-1.</title>
        <authorList>
            <person name="Shimoshige H."/>
            <person name="Shimamura S."/>
            <person name="Taoka A."/>
            <person name="Kobayashi H."/>
            <person name="Maekawa T."/>
        </authorList>
    </citation>
    <scope>NUCLEOTIDE SEQUENCE [LARGE SCALE GENOMIC DNA]</scope>
    <source>
        <strain evidence="6 7">FCR-1</strain>
    </source>
</reference>
<dbReference type="InterPro" id="IPR029057">
    <property type="entry name" value="PRTase-like"/>
</dbReference>
<gene>
    <name evidence="4 6" type="primary">pyrR</name>
    <name evidence="6" type="ORF">SIID45300_02805</name>
</gene>
<dbReference type="InterPro" id="IPR050137">
    <property type="entry name" value="PyrR_bifunctional"/>
</dbReference>
<evidence type="ECO:0000256" key="3">
    <source>
        <dbReference type="ARBA" id="ARBA00023163"/>
    </source>
</evidence>
<dbReference type="RefSeq" id="WP_420906178.1">
    <property type="nucleotide sequence ID" value="NZ_BAAFGK010000005.1"/>
</dbReference>
<dbReference type="EC" id="2.4.2.9" evidence="4"/>
<comment type="function">
    <text evidence="4">Also displays a weak uracil phosphoribosyltransferase activity which is not physiologically significant.</text>
</comment>
<organism evidence="6 7">
    <name type="scientific">Candidatus Magnetaquiglobus chichijimensis</name>
    <dbReference type="NCBI Taxonomy" id="3141448"/>
    <lineage>
        <taxon>Bacteria</taxon>
        <taxon>Pseudomonadati</taxon>
        <taxon>Pseudomonadota</taxon>
        <taxon>Magnetococcia</taxon>
        <taxon>Magnetococcales</taxon>
        <taxon>Candidatus Magnetaquicoccaceae</taxon>
        <taxon>Candidatus Magnetaquiglobus</taxon>
    </lineage>
</organism>
<dbReference type="PANTHER" id="PTHR11608:SF0">
    <property type="entry name" value="BIFUNCTIONAL PROTEIN PYRR"/>
    <property type="match status" value="1"/>
</dbReference>
<dbReference type="NCBIfam" id="NF003549">
    <property type="entry name" value="PRK05205.1-5"/>
    <property type="match status" value="1"/>
</dbReference>
<proteinExistence type="inferred from homology"/>
<sequence>MSATPFREEILLSANDTRAVIQRMAERILGDFSQPEKKVLVGIRRGGAVVAKLLRARLDEALGRQIPIGYLDITFYRDDLRTIAPNPVVGATDLSMSIDGRQVILVDDVLFTGRTIRAALNALFDYGRPERVELAVLVDRGGRQLPIQPDYAGGHFEAGAREMIKLAERDPGEWTVVRRVPEG</sequence>
<evidence type="ECO:0000259" key="5">
    <source>
        <dbReference type="Pfam" id="PF00156"/>
    </source>
</evidence>
<feature type="domain" description="Phosphoribosyltransferase" evidence="5">
    <location>
        <begin position="19"/>
        <end position="148"/>
    </location>
</feature>
<dbReference type="InterPro" id="IPR023050">
    <property type="entry name" value="PyrR"/>
</dbReference>
<feature type="short sequence motif" description="PRPP-binding" evidence="4">
    <location>
        <begin position="103"/>
        <end position="115"/>
    </location>
</feature>
<protein>
    <recommendedName>
        <fullName evidence="4">Bifunctional protein PyrR</fullName>
    </recommendedName>
    <domain>
        <recommendedName>
            <fullName evidence="4">Pyrimidine operon regulatory protein</fullName>
        </recommendedName>
    </domain>
    <domain>
        <recommendedName>
            <fullName evidence="4">Uracil phosphoribosyltransferase</fullName>
            <shortName evidence="4">UPRTase</shortName>
            <ecNumber evidence="4">2.4.2.9</ecNumber>
        </recommendedName>
    </domain>
</protein>
<evidence type="ECO:0000256" key="4">
    <source>
        <dbReference type="HAMAP-Rule" id="MF_01219"/>
    </source>
</evidence>
<dbReference type="SUPFAM" id="SSF53271">
    <property type="entry name" value="PRTase-like"/>
    <property type="match status" value="1"/>
</dbReference>
<keyword evidence="7" id="KW-1185">Reference proteome</keyword>
<dbReference type="EMBL" id="BAAFGK010000005">
    <property type="protein sequence ID" value="GAB0058456.1"/>
    <property type="molecule type" value="Genomic_DNA"/>
</dbReference>
<comment type="similarity">
    <text evidence="1 4">Belongs to the purine/pyrimidine phosphoribosyltransferase family. PyrR subfamily.</text>
</comment>
<dbReference type="Proteomes" id="UP001628193">
    <property type="component" value="Unassembled WGS sequence"/>
</dbReference>
<dbReference type="Pfam" id="PF00156">
    <property type="entry name" value="Pribosyltran"/>
    <property type="match status" value="1"/>
</dbReference>
<keyword evidence="4 6" id="KW-0808">Transferase</keyword>
<dbReference type="Gene3D" id="3.40.50.2020">
    <property type="match status" value="1"/>
</dbReference>